<accession>A0A533QII5</accession>
<dbReference type="PANTHER" id="PTHR33445:SF2">
    <property type="entry name" value="ATP SYNTHASE SUBUNIT B', CHLOROPLASTIC"/>
    <property type="match status" value="1"/>
</dbReference>
<dbReference type="GO" id="GO:0046961">
    <property type="term" value="F:proton-transporting ATPase activity, rotational mechanism"/>
    <property type="evidence" value="ECO:0007669"/>
    <property type="project" value="TreeGrafter"/>
</dbReference>
<keyword evidence="5 13" id="KW-0375">Hydrogen ion transport</keyword>
<evidence type="ECO:0000256" key="2">
    <source>
        <dbReference type="ARBA" id="ARBA00022448"/>
    </source>
</evidence>
<dbReference type="HAMAP" id="MF_01398">
    <property type="entry name" value="ATP_synth_b_bprime"/>
    <property type="match status" value="1"/>
</dbReference>
<dbReference type="GO" id="GO:0005886">
    <property type="term" value="C:plasma membrane"/>
    <property type="evidence" value="ECO:0007669"/>
    <property type="project" value="UniProtKB-SubCell"/>
</dbReference>
<dbReference type="CDD" id="cd06503">
    <property type="entry name" value="ATP-synt_Fo_b"/>
    <property type="match status" value="1"/>
</dbReference>
<comment type="subcellular location">
    <subcellularLocation>
        <location evidence="13">Cell membrane</location>
        <topology evidence="13">Single-pass membrane protein</topology>
    </subcellularLocation>
    <subcellularLocation>
        <location evidence="12">Endomembrane system</location>
        <topology evidence="12">Single-pass membrane protein</topology>
    </subcellularLocation>
</comment>
<proteinExistence type="inferred from homology"/>
<keyword evidence="9 13" id="KW-0066">ATP synthesis</keyword>
<evidence type="ECO:0000256" key="13">
    <source>
        <dbReference type="HAMAP-Rule" id="MF_01398"/>
    </source>
</evidence>
<comment type="caution">
    <text evidence="16">The sequence shown here is derived from an EMBL/GenBank/DDBJ whole genome shotgun (WGS) entry which is preliminary data.</text>
</comment>
<evidence type="ECO:0000256" key="5">
    <source>
        <dbReference type="ARBA" id="ARBA00022781"/>
    </source>
</evidence>
<evidence type="ECO:0000256" key="12">
    <source>
        <dbReference type="ARBA" id="ARBA00037847"/>
    </source>
</evidence>
<dbReference type="GO" id="GO:0046933">
    <property type="term" value="F:proton-transporting ATP synthase activity, rotational mechanism"/>
    <property type="evidence" value="ECO:0007669"/>
    <property type="project" value="UniProtKB-UniRule"/>
</dbReference>
<organism evidence="16 17">
    <name type="scientific">Candidatus Jettenia ecosi</name>
    <dbReference type="NCBI Taxonomy" id="2494326"/>
    <lineage>
        <taxon>Bacteria</taxon>
        <taxon>Pseudomonadati</taxon>
        <taxon>Planctomycetota</taxon>
        <taxon>Candidatus Brocadiia</taxon>
        <taxon>Candidatus Brocadiales</taxon>
        <taxon>Candidatus Brocadiaceae</taxon>
        <taxon>Candidatus Jettenia</taxon>
    </lineage>
</organism>
<evidence type="ECO:0000256" key="4">
    <source>
        <dbReference type="ARBA" id="ARBA00022692"/>
    </source>
</evidence>
<keyword evidence="2 13" id="KW-0813">Transport</keyword>
<keyword evidence="8 13" id="KW-0472">Membrane</keyword>
<dbReference type="PANTHER" id="PTHR33445">
    <property type="entry name" value="ATP SYNTHASE SUBUNIT B', CHLOROPLASTIC"/>
    <property type="match status" value="1"/>
</dbReference>
<comment type="function">
    <text evidence="10 13">F(1)F(0) ATP synthase produces ATP from ADP in the presence of a proton or sodium gradient. F-type ATPases consist of two structural domains, F(1) containing the extramembraneous catalytic core and F(0) containing the membrane proton channel, linked together by a central stalk and a peripheral stalk. During catalysis, ATP synthesis in the catalytic domain of F(1) is coupled via a rotary mechanism of the central stalk subunits to proton translocation.</text>
</comment>
<dbReference type="InterPro" id="IPR050059">
    <property type="entry name" value="ATP_synthase_B_chain"/>
</dbReference>
<evidence type="ECO:0000256" key="8">
    <source>
        <dbReference type="ARBA" id="ARBA00023136"/>
    </source>
</evidence>
<dbReference type="Proteomes" id="UP000319783">
    <property type="component" value="Unassembled WGS sequence"/>
</dbReference>
<dbReference type="GO" id="GO:0045259">
    <property type="term" value="C:proton-transporting ATP synthase complex"/>
    <property type="evidence" value="ECO:0007669"/>
    <property type="project" value="UniProtKB-KW"/>
</dbReference>
<dbReference type="GO" id="GO:0012505">
    <property type="term" value="C:endomembrane system"/>
    <property type="evidence" value="ECO:0007669"/>
    <property type="project" value="UniProtKB-SubCell"/>
</dbReference>
<gene>
    <name evidence="13" type="primary">atpF</name>
    <name evidence="16" type="ORF">JETT_3386</name>
</gene>
<keyword evidence="4 13" id="KW-0812">Transmembrane</keyword>
<keyword evidence="3 13" id="KW-0138">CF(0)</keyword>
<dbReference type="Pfam" id="PF00430">
    <property type="entry name" value="ATP-synt_B"/>
    <property type="match status" value="1"/>
</dbReference>
<evidence type="ECO:0000256" key="3">
    <source>
        <dbReference type="ARBA" id="ARBA00022547"/>
    </source>
</evidence>
<evidence type="ECO:0000256" key="10">
    <source>
        <dbReference type="ARBA" id="ARBA00025198"/>
    </source>
</evidence>
<dbReference type="NCBIfam" id="TIGR03321">
    <property type="entry name" value="alt_F1F0_F0_B"/>
    <property type="match status" value="1"/>
</dbReference>
<comment type="function">
    <text evidence="11">Component of the F(0) channel, it forms part of the peripheral stalk, linking F(1) to F(0). The b'-subunit is a diverged and duplicated form of b found in plants and photosynthetic bacteria.</text>
</comment>
<evidence type="ECO:0000256" key="9">
    <source>
        <dbReference type="ARBA" id="ARBA00023310"/>
    </source>
</evidence>
<sequence>MQIDVLTLIAQIINFVILVVLLKYFLYNRIVKVMDERKEKIISQLKDAGQKKQEAEQEAESYRKKLKELDDKYEEMLSNAHEEVESQRKELLKKAHGEIREAQAKWYEAIQHERQLFMNDIRQQAGKEVYAVARRALADLADADLGRQIIGFFIKKIQRLDEQEIDTLRKSIQGSKKSEIDINSAFEIPPEMRQKMIHEIQKQITTTINVRFTTSPDLICGIELKVNGRKISWNLENYLRDLEDSVTNAIERKMRENQENMYQEKQNGKRQEKE</sequence>
<dbReference type="EMBL" id="SULG01000108">
    <property type="protein sequence ID" value="TLD40350.1"/>
    <property type="molecule type" value="Genomic_DNA"/>
</dbReference>
<evidence type="ECO:0000256" key="15">
    <source>
        <dbReference type="SAM" id="MobiDB-lite"/>
    </source>
</evidence>
<evidence type="ECO:0000313" key="16">
    <source>
        <dbReference type="EMBL" id="TLD40350.1"/>
    </source>
</evidence>
<comment type="similarity">
    <text evidence="1 13">Belongs to the ATPase B chain family.</text>
</comment>
<keyword evidence="14" id="KW-0175">Coiled coil</keyword>
<keyword evidence="13" id="KW-1003">Cell membrane</keyword>
<keyword evidence="6 13" id="KW-1133">Transmembrane helix</keyword>
<evidence type="ECO:0000256" key="14">
    <source>
        <dbReference type="SAM" id="Coils"/>
    </source>
</evidence>
<feature type="transmembrane region" description="Helical" evidence="13">
    <location>
        <begin position="6"/>
        <end position="27"/>
    </location>
</feature>
<comment type="subunit">
    <text evidence="13">F-type ATPases have 2 components, F(1) - the catalytic core - and F(0) - the membrane proton channel. F(1) has five subunits: alpha(3), beta(3), gamma(1), delta(1), epsilon(1). F(0) has three main subunits: a(1), b(2) and c(10-14). The alpha and beta chains form an alternating ring which encloses part of the gamma chain. F(1) is attached to F(0) by a central stalk formed by the gamma and epsilon chains, while a peripheral stalk is formed by the delta and b chains.</text>
</comment>
<evidence type="ECO:0000256" key="1">
    <source>
        <dbReference type="ARBA" id="ARBA00005513"/>
    </source>
</evidence>
<dbReference type="InterPro" id="IPR002146">
    <property type="entry name" value="ATP_synth_b/b'su_bac/chlpt"/>
</dbReference>
<name>A0A533QII5_9BACT</name>
<reference evidence="16 17" key="1">
    <citation type="submission" date="2019-04" db="EMBL/GenBank/DDBJ databases">
        <title>Genome of a novel bacterium Candidatus Jettenia ecosi reconstructed from metagenome of an anammox bioreactor.</title>
        <authorList>
            <person name="Mardanov A.V."/>
            <person name="Beletsky A.V."/>
            <person name="Ravin N.V."/>
            <person name="Botchkova E.A."/>
            <person name="Litti Y.V."/>
            <person name="Nozhevnikova A.N."/>
        </authorList>
    </citation>
    <scope>NUCLEOTIDE SEQUENCE [LARGE SCALE GENOMIC DNA]</scope>
    <source>
        <strain evidence="16">J2</strain>
    </source>
</reference>
<dbReference type="InterPro" id="IPR017707">
    <property type="entry name" value="Alt_ATP_synth_F0_bsu"/>
</dbReference>
<feature type="coiled-coil region" evidence="14">
    <location>
        <begin position="38"/>
        <end position="94"/>
    </location>
</feature>
<keyword evidence="7 13" id="KW-0406">Ion transport</keyword>
<protein>
    <recommendedName>
        <fullName evidence="13">ATP synthase subunit b</fullName>
    </recommendedName>
    <alternativeName>
        <fullName evidence="13">ATP synthase F(0) sector subunit b</fullName>
    </alternativeName>
    <alternativeName>
        <fullName evidence="13">ATPase subunit I</fullName>
    </alternativeName>
    <alternativeName>
        <fullName evidence="13">F-type ATPase subunit b</fullName>
        <shortName evidence="13">F-ATPase subunit b</shortName>
    </alternativeName>
</protein>
<evidence type="ECO:0000256" key="11">
    <source>
        <dbReference type="ARBA" id="ARBA00025614"/>
    </source>
</evidence>
<evidence type="ECO:0000256" key="7">
    <source>
        <dbReference type="ARBA" id="ARBA00023065"/>
    </source>
</evidence>
<evidence type="ECO:0000313" key="17">
    <source>
        <dbReference type="Proteomes" id="UP000319783"/>
    </source>
</evidence>
<evidence type="ECO:0000256" key="6">
    <source>
        <dbReference type="ARBA" id="ARBA00022989"/>
    </source>
</evidence>
<feature type="region of interest" description="Disordered" evidence="15">
    <location>
        <begin position="255"/>
        <end position="274"/>
    </location>
</feature>
<dbReference type="AlphaFoldDB" id="A0A533QII5"/>